<dbReference type="HOGENOM" id="CLU_1390633_0_0_1"/>
<dbReference type="Proteomes" id="UP000002059">
    <property type="component" value="Partially assembled WGS sequence"/>
</dbReference>
<evidence type="ECO:0000256" key="2">
    <source>
        <dbReference type="SAM" id="SignalP"/>
    </source>
</evidence>
<keyword evidence="2" id="KW-0732">Signal</keyword>
<feature type="compositionally biased region" description="Polar residues" evidence="1">
    <location>
        <begin position="149"/>
        <end position="160"/>
    </location>
</feature>
<dbReference type="KEGG" id="pbl:PAAG_12467"/>
<gene>
    <name evidence="3" type="ORF">PAAG_12467</name>
</gene>
<dbReference type="GeneID" id="26971106"/>
<dbReference type="VEuPathDB" id="FungiDB:PAAG_12467"/>
<dbReference type="EMBL" id="KN294018">
    <property type="protein sequence ID" value="KGQ00878.1"/>
    <property type="molecule type" value="Genomic_DNA"/>
</dbReference>
<feature type="chain" id="PRO_5002006512" evidence="2">
    <location>
        <begin position="32"/>
        <end position="196"/>
    </location>
</feature>
<evidence type="ECO:0000313" key="3">
    <source>
        <dbReference type="EMBL" id="KGQ00878.1"/>
    </source>
</evidence>
<dbReference type="AlphaFoldDB" id="A0A0A2V037"/>
<protein>
    <submittedName>
        <fullName evidence="3">Uncharacterized protein</fullName>
    </submittedName>
</protein>
<feature type="region of interest" description="Disordered" evidence="1">
    <location>
        <begin position="137"/>
        <end position="160"/>
    </location>
</feature>
<organism evidence="3 4">
    <name type="scientific">Paracoccidioides lutzii (strain ATCC MYA-826 / Pb01)</name>
    <name type="common">Paracoccidioides brasiliensis</name>
    <dbReference type="NCBI Taxonomy" id="502779"/>
    <lineage>
        <taxon>Eukaryota</taxon>
        <taxon>Fungi</taxon>
        <taxon>Dikarya</taxon>
        <taxon>Ascomycota</taxon>
        <taxon>Pezizomycotina</taxon>
        <taxon>Eurotiomycetes</taxon>
        <taxon>Eurotiomycetidae</taxon>
        <taxon>Onygenales</taxon>
        <taxon>Ajellomycetaceae</taxon>
        <taxon>Paracoccidioides</taxon>
    </lineage>
</organism>
<evidence type="ECO:0000256" key="1">
    <source>
        <dbReference type="SAM" id="MobiDB-lite"/>
    </source>
</evidence>
<dbReference type="RefSeq" id="XP_015702451.1">
    <property type="nucleotide sequence ID" value="XM_015847949.1"/>
</dbReference>
<name>A0A0A2V037_PARBA</name>
<sequence length="196" mass="20961">MTLFTIFINLPLFKHKIFLFLIELIIGEASTAHVQGRIAGGASGVPLMASGKPEKQVYTWKWEEEVVGMGVVFLRKPGATSSSVGSRYLPGRLTSNRSGPLSAIGEMEVVATHDSKNPISKFCGTAANLASTGMSGSRVYHRLSPNPPHQQHGSKNPPSQNFAALQTAVPSAIHGLLSLLSPLILVVTTRVHPTQI</sequence>
<feature type="signal peptide" evidence="2">
    <location>
        <begin position="1"/>
        <end position="31"/>
    </location>
</feature>
<evidence type="ECO:0000313" key="4">
    <source>
        <dbReference type="Proteomes" id="UP000002059"/>
    </source>
</evidence>
<proteinExistence type="predicted"/>
<dbReference type="OrthoDB" id="10525112at2759"/>
<accession>A0A0A2V037</accession>
<keyword evidence="4" id="KW-1185">Reference proteome</keyword>
<reference evidence="3 4" key="1">
    <citation type="journal article" date="2011" name="PLoS Genet.">
        <title>Comparative genomic analysis of human fungal pathogens causing paracoccidioidomycosis.</title>
        <authorList>
            <person name="Desjardins C.A."/>
            <person name="Champion M.D."/>
            <person name="Holder J.W."/>
            <person name="Muszewska A."/>
            <person name="Goldberg J."/>
            <person name="Bailao A.M."/>
            <person name="Brigido M.M."/>
            <person name="Ferreira M.E."/>
            <person name="Garcia A.M."/>
            <person name="Grynberg M."/>
            <person name="Gujja S."/>
            <person name="Heiman D.I."/>
            <person name="Henn M.R."/>
            <person name="Kodira C.D."/>
            <person name="Leon-Narvaez H."/>
            <person name="Longo L.V."/>
            <person name="Ma L.J."/>
            <person name="Malavazi I."/>
            <person name="Matsuo A.L."/>
            <person name="Morais F.V."/>
            <person name="Pereira M."/>
            <person name="Rodriguez-Brito S."/>
            <person name="Sakthikumar S."/>
            <person name="Salem-Izacc S.M."/>
            <person name="Sykes S.M."/>
            <person name="Teixeira M.M."/>
            <person name="Vallejo M.C."/>
            <person name="Walter M.E."/>
            <person name="Yandava C."/>
            <person name="Young S."/>
            <person name="Zeng Q."/>
            <person name="Zucker J."/>
            <person name="Felipe M.S."/>
            <person name="Goldman G.H."/>
            <person name="Haas B.J."/>
            <person name="McEwen J.G."/>
            <person name="Nino-Vega G."/>
            <person name="Puccia R."/>
            <person name="San-Blas G."/>
            <person name="Soares C.M."/>
            <person name="Birren B.W."/>
            <person name="Cuomo C.A."/>
        </authorList>
    </citation>
    <scope>NUCLEOTIDE SEQUENCE [LARGE SCALE GENOMIC DNA]</scope>
    <source>
        <strain evidence="4">ATCC MYA-826 / Pb01</strain>
    </source>
</reference>